<accession>A0A2N9FV27</accession>
<organism evidence="1">
    <name type="scientific">Fagus sylvatica</name>
    <name type="common">Beechnut</name>
    <dbReference type="NCBI Taxonomy" id="28930"/>
    <lineage>
        <taxon>Eukaryota</taxon>
        <taxon>Viridiplantae</taxon>
        <taxon>Streptophyta</taxon>
        <taxon>Embryophyta</taxon>
        <taxon>Tracheophyta</taxon>
        <taxon>Spermatophyta</taxon>
        <taxon>Magnoliopsida</taxon>
        <taxon>eudicotyledons</taxon>
        <taxon>Gunneridae</taxon>
        <taxon>Pentapetalae</taxon>
        <taxon>rosids</taxon>
        <taxon>fabids</taxon>
        <taxon>Fagales</taxon>
        <taxon>Fagaceae</taxon>
        <taxon>Fagus</taxon>
    </lineage>
</organism>
<gene>
    <name evidence="1" type="ORF">FSB_LOCUS18917</name>
</gene>
<dbReference type="AlphaFoldDB" id="A0A2N9FV27"/>
<evidence type="ECO:0000313" key="1">
    <source>
        <dbReference type="EMBL" id="SPC91035.1"/>
    </source>
</evidence>
<reference evidence="1" key="1">
    <citation type="submission" date="2018-02" db="EMBL/GenBank/DDBJ databases">
        <authorList>
            <person name="Cohen D.B."/>
            <person name="Kent A.D."/>
        </authorList>
    </citation>
    <scope>NUCLEOTIDE SEQUENCE</scope>
</reference>
<protein>
    <submittedName>
        <fullName evidence="1">Uncharacterized protein</fullName>
    </submittedName>
</protein>
<dbReference type="EMBL" id="OIVN01001198">
    <property type="protein sequence ID" value="SPC91035.1"/>
    <property type="molecule type" value="Genomic_DNA"/>
</dbReference>
<sequence>MRGGRAGFIENGVHASRGSIMRRAVWSRASCGAATWQSYPSTPAAPRIFLDFRARILFDPIFEGSFGGLPELKMGHAAYRRKALDVLFPTFARVFDLAPDVGFRRSWYRRKACVAYFCKVPDLRKSELGLVRYGPANRGHRGVFGPFEGSFPIRDSG</sequence>
<proteinExistence type="predicted"/>
<name>A0A2N9FV27_FAGSY</name>